<dbReference type="Pfam" id="PF19300">
    <property type="entry name" value="BPD_transp_1_N"/>
    <property type="match status" value="1"/>
</dbReference>
<dbReference type="PANTHER" id="PTHR43163:SF6">
    <property type="entry name" value="DIPEPTIDE TRANSPORT SYSTEM PERMEASE PROTEIN DPPB-RELATED"/>
    <property type="match status" value="1"/>
</dbReference>
<keyword evidence="4 7" id="KW-0812">Transmembrane</keyword>
<feature type="transmembrane region" description="Helical" evidence="7">
    <location>
        <begin position="308"/>
        <end position="334"/>
    </location>
</feature>
<keyword evidence="2 7" id="KW-0813">Transport</keyword>
<dbReference type="SUPFAM" id="SSF161098">
    <property type="entry name" value="MetI-like"/>
    <property type="match status" value="1"/>
</dbReference>
<feature type="transmembrane region" description="Helical" evidence="7">
    <location>
        <begin position="205"/>
        <end position="227"/>
    </location>
</feature>
<dbReference type="InterPro" id="IPR045621">
    <property type="entry name" value="BPD_transp_1_N"/>
</dbReference>
<proteinExistence type="inferred from homology"/>
<dbReference type="Pfam" id="PF00528">
    <property type="entry name" value="BPD_transp_1"/>
    <property type="match status" value="1"/>
</dbReference>
<evidence type="ECO:0000256" key="2">
    <source>
        <dbReference type="ARBA" id="ARBA00022448"/>
    </source>
</evidence>
<dbReference type="EMBL" id="NEXE01000012">
    <property type="protein sequence ID" value="PSN92030.1"/>
    <property type="molecule type" value="Genomic_DNA"/>
</dbReference>
<evidence type="ECO:0000256" key="1">
    <source>
        <dbReference type="ARBA" id="ARBA00004651"/>
    </source>
</evidence>
<feature type="transmembrane region" description="Helical" evidence="7">
    <location>
        <begin position="140"/>
        <end position="165"/>
    </location>
</feature>
<evidence type="ECO:0000256" key="5">
    <source>
        <dbReference type="ARBA" id="ARBA00022989"/>
    </source>
</evidence>
<protein>
    <recommendedName>
        <fullName evidence="8">ABC transmembrane type-1 domain-containing protein</fullName>
    </recommendedName>
</protein>
<keyword evidence="3" id="KW-1003">Cell membrane</keyword>
<comment type="subcellular location">
    <subcellularLocation>
        <location evidence="1 7">Cell membrane</location>
        <topology evidence="1 7">Multi-pass membrane protein</topology>
    </subcellularLocation>
</comment>
<keyword evidence="5 7" id="KW-1133">Transmembrane helix</keyword>
<feature type="domain" description="ABC transmembrane type-1" evidence="8">
    <location>
        <begin position="101"/>
        <end position="327"/>
    </location>
</feature>
<dbReference type="Gene3D" id="1.10.3720.10">
    <property type="entry name" value="MetI-like"/>
    <property type="match status" value="1"/>
</dbReference>
<dbReference type="AlphaFoldDB" id="A0A2R6B069"/>
<organism evidence="9 10">
    <name type="scientific">Candidatus Marsarchaeota G2 archaeon OSP_D</name>
    <dbReference type="NCBI Taxonomy" id="1978157"/>
    <lineage>
        <taxon>Archaea</taxon>
        <taxon>Candidatus Marsarchaeota</taxon>
        <taxon>Candidatus Marsarchaeota group 2</taxon>
    </lineage>
</organism>
<dbReference type="PANTHER" id="PTHR43163">
    <property type="entry name" value="DIPEPTIDE TRANSPORT SYSTEM PERMEASE PROTEIN DPPB-RELATED"/>
    <property type="match status" value="1"/>
</dbReference>
<keyword evidence="6 7" id="KW-0472">Membrane</keyword>
<evidence type="ECO:0000256" key="3">
    <source>
        <dbReference type="ARBA" id="ARBA00022475"/>
    </source>
</evidence>
<dbReference type="PROSITE" id="PS50928">
    <property type="entry name" value="ABC_TM1"/>
    <property type="match status" value="1"/>
</dbReference>
<feature type="transmembrane region" description="Helical" evidence="7">
    <location>
        <begin position="107"/>
        <end position="128"/>
    </location>
</feature>
<evidence type="ECO:0000259" key="8">
    <source>
        <dbReference type="PROSITE" id="PS50928"/>
    </source>
</evidence>
<dbReference type="InterPro" id="IPR035906">
    <property type="entry name" value="MetI-like_sf"/>
</dbReference>
<evidence type="ECO:0000256" key="6">
    <source>
        <dbReference type="ARBA" id="ARBA00023136"/>
    </source>
</evidence>
<evidence type="ECO:0000313" key="9">
    <source>
        <dbReference type="EMBL" id="PSN92030.1"/>
    </source>
</evidence>
<evidence type="ECO:0000256" key="4">
    <source>
        <dbReference type="ARBA" id="ARBA00022692"/>
    </source>
</evidence>
<dbReference type="CDD" id="cd06261">
    <property type="entry name" value="TM_PBP2"/>
    <property type="match status" value="1"/>
</dbReference>
<evidence type="ECO:0000313" key="10">
    <source>
        <dbReference type="Proteomes" id="UP000240322"/>
    </source>
</evidence>
<feature type="transmembrane region" description="Helical" evidence="7">
    <location>
        <begin position="15"/>
        <end position="36"/>
    </location>
</feature>
<sequence length="344" mass="37491">MTTPRELSLFLFKRVVSSIFALIGVFVIVFLVSHALSPDPARLWAGPKAKPSTIYAIEVRYHLNQPYPIQFYYFIKDYLTGNFGIDPLTGKPIAAEIGYYLPNTLELVLASLVIIVVLGVFLGYVSAVNFGGYRDAAIRVFYLASWATPTYLGAMLAVLGFATYLKLFPSGGMYSPTLTPPPRVTGIFVLDSLLSGNWADFSSGIYHLALPALTLAFLNFGIITRVARSSILEARWSPHVKSAAAKGLPTRTIRVRHILRNGLIDVNTLGAVMFGWLLSGTVVVEQIFGWPGIGQFAYSAIAADNYPVLIPVVLVFTVGVIIANLVADVLYSVLDPRIRLGGGR</sequence>
<accession>A0A2R6B069</accession>
<dbReference type="Proteomes" id="UP000240322">
    <property type="component" value="Unassembled WGS sequence"/>
</dbReference>
<dbReference type="GO" id="GO:0005886">
    <property type="term" value="C:plasma membrane"/>
    <property type="evidence" value="ECO:0007669"/>
    <property type="project" value="UniProtKB-SubCell"/>
</dbReference>
<dbReference type="InterPro" id="IPR000515">
    <property type="entry name" value="MetI-like"/>
</dbReference>
<name>A0A2R6B069_9ARCH</name>
<dbReference type="GO" id="GO:0055085">
    <property type="term" value="P:transmembrane transport"/>
    <property type="evidence" value="ECO:0007669"/>
    <property type="project" value="InterPro"/>
</dbReference>
<comment type="caution">
    <text evidence="9">The sequence shown here is derived from an EMBL/GenBank/DDBJ whole genome shotgun (WGS) entry which is preliminary data.</text>
</comment>
<evidence type="ECO:0000256" key="7">
    <source>
        <dbReference type="RuleBase" id="RU363032"/>
    </source>
</evidence>
<reference evidence="9 10" key="1">
    <citation type="submission" date="2017-04" db="EMBL/GenBank/DDBJ databases">
        <title>Novel microbial lineages endemic to geothermal iron-oxide mats fill important gaps in the evolutionary history of Archaea.</title>
        <authorList>
            <person name="Jay Z.J."/>
            <person name="Beam J.P."/>
            <person name="Dlakic M."/>
            <person name="Rusch D.B."/>
            <person name="Kozubal M.A."/>
            <person name="Inskeep W.P."/>
        </authorList>
    </citation>
    <scope>NUCLEOTIDE SEQUENCE [LARGE SCALE GENOMIC DNA]</scope>
    <source>
        <strain evidence="9">OSP_D</strain>
    </source>
</reference>
<feature type="transmembrane region" description="Helical" evidence="7">
    <location>
        <begin position="266"/>
        <end position="288"/>
    </location>
</feature>
<comment type="similarity">
    <text evidence="7">Belongs to the binding-protein-dependent transport system permease family.</text>
</comment>
<gene>
    <name evidence="9" type="ORF">B9Q03_02420</name>
</gene>